<keyword evidence="13" id="KW-1185">Reference proteome</keyword>
<feature type="signal peptide" evidence="11">
    <location>
        <begin position="1"/>
        <end position="26"/>
    </location>
</feature>
<comment type="similarity">
    <text evidence="2 10">Belongs to the UDP-glycosyltransferase family.</text>
</comment>
<dbReference type="AlphaFoldDB" id="A0AAV6SYS4"/>
<dbReference type="GO" id="GO:0015020">
    <property type="term" value="F:glucuronosyltransferase activity"/>
    <property type="evidence" value="ECO:0007669"/>
    <property type="project" value="UniProtKB-EC"/>
</dbReference>
<comment type="catalytic activity">
    <reaction evidence="11">
        <text>glucuronate acceptor + UDP-alpha-D-glucuronate = acceptor beta-D-glucuronoside + UDP + H(+)</text>
        <dbReference type="Rhea" id="RHEA:21032"/>
        <dbReference type="ChEBI" id="CHEBI:15378"/>
        <dbReference type="ChEBI" id="CHEBI:58052"/>
        <dbReference type="ChEBI" id="CHEBI:58223"/>
        <dbReference type="ChEBI" id="CHEBI:132367"/>
        <dbReference type="ChEBI" id="CHEBI:132368"/>
        <dbReference type="EC" id="2.4.1.17"/>
    </reaction>
</comment>
<organism evidence="12 13">
    <name type="scientific">Solea senegalensis</name>
    <name type="common">Senegalese sole</name>
    <dbReference type="NCBI Taxonomy" id="28829"/>
    <lineage>
        <taxon>Eukaryota</taxon>
        <taxon>Metazoa</taxon>
        <taxon>Chordata</taxon>
        <taxon>Craniata</taxon>
        <taxon>Vertebrata</taxon>
        <taxon>Euteleostomi</taxon>
        <taxon>Actinopterygii</taxon>
        <taxon>Neopterygii</taxon>
        <taxon>Teleostei</taxon>
        <taxon>Neoteleostei</taxon>
        <taxon>Acanthomorphata</taxon>
        <taxon>Carangaria</taxon>
        <taxon>Pleuronectiformes</taxon>
        <taxon>Pleuronectoidei</taxon>
        <taxon>Soleidae</taxon>
        <taxon>Solea</taxon>
    </lineage>
</organism>
<dbReference type="PROSITE" id="PS00375">
    <property type="entry name" value="UDPGT"/>
    <property type="match status" value="1"/>
</dbReference>
<feature type="chain" id="PRO_5043088369" description="UDP-glucuronosyltransferase" evidence="11">
    <location>
        <begin position="27"/>
        <end position="524"/>
    </location>
</feature>
<dbReference type="Proteomes" id="UP000693946">
    <property type="component" value="Linkage Group LG10"/>
</dbReference>
<protein>
    <recommendedName>
        <fullName evidence="11">UDP-glucuronosyltransferase</fullName>
        <ecNumber evidence="11">2.4.1.17</ecNumber>
    </recommendedName>
</protein>
<dbReference type="InterPro" id="IPR050271">
    <property type="entry name" value="UDP-glycosyltransferase"/>
</dbReference>
<dbReference type="EMBL" id="JAGKHQ010000002">
    <property type="protein sequence ID" value="KAG7522110.1"/>
    <property type="molecule type" value="Genomic_DNA"/>
</dbReference>
<dbReference type="InterPro" id="IPR035595">
    <property type="entry name" value="UDP_glycos_trans_CS"/>
</dbReference>
<dbReference type="InterPro" id="IPR002213">
    <property type="entry name" value="UDP_glucos_trans"/>
</dbReference>
<proteinExistence type="inferred from homology"/>
<dbReference type="PANTHER" id="PTHR48043">
    <property type="entry name" value="EG:EG0003.4 PROTEIN-RELATED"/>
    <property type="match status" value="1"/>
</dbReference>
<evidence type="ECO:0000313" key="12">
    <source>
        <dbReference type="EMBL" id="KAG7522110.1"/>
    </source>
</evidence>
<reference evidence="12 13" key="1">
    <citation type="journal article" date="2021" name="Sci. Rep.">
        <title>Chromosome anchoring in Senegalese sole (Solea senegalensis) reveals sex-associated markers and genome rearrangements in flatfish.</title>
        <authorList>
            <person name="Guerrero-Cozar I."/>
            <person name="Gomez-Garrido J."/>
            <person name="Berbel C."/>
            <person name="Martinez-Blanch J.F."/>
            <person name="Alioto T."/>
            <person name="Claros M.G."/>
            <person name="Gagnaire P.A."/>
            <person name="Manchado M."/>
        </authorList>
    </citation>
    <scope>NUCLEOTIDE SEQUENCE [LARGE SCALE GENOMIC DNA]</scope>
    <source>
        <strain evidence="12">Sse05_10M</strain>
    </source>
</reference>
<comment type="subcellular location">
    <subcellularLocation>
        <location evidence="1">Endoplasmic reticulum membrane</location>
        <topology evidence="1">Single-pass membrane protein</topology>
    </subcellularLocation>
    <subcellularLocation>
        <location evidence="11">Membrane</location>
        <topology evidence="11">Single-pass membrane protein</topology>
    </subcellularLocation>
</comment>
<evidence type="ECO:0000256" key="3">
    <source>
        <dbReference type="ARBA" id="ARBA00022676"/>
    </source>
</evidence>
<keyword evidence="6" id="KW-0256">Endoplasmic reticulum</keyword>
<keyword evidence="9" id="KW-0325">Glycoprotein</keyword>
<keyword evidence="11" id="KW-0732">Signal</keyword>
<evidence type="ECO:0000256" key="8">
    <source>
        <dbReference type="ARBA" id="ARBA00023136"/>
    </source>
</evidence>
<evidence type="ECO:0000256" key="10">
    <source>
        <dbReference type="RuleBase" id="RU003718"/>
    </source>
</evidence>
<evidence type="ECO:0000256" key="6">
    <source>
        <dbReference type="ARBA" id="ARBA00022824"/>
    </source>
</evidence>
<evidence type="ECO:0000256" key="4">
    <source>
        <dbReference type="ARBA" id="ARBA00022679"/>
    </source>
</evidence>
<keyword evidence="8 11" id="KW-0472">Membrane</keyword>
<keyword evidence="4 10" id="KW-0808">Transferase</keyword>
<gene>
    <name evidence="12" type="ORF">JOB18_013244</name>
</gene>
<evidence type="ECO:0000256" key="9">
    <source>
        <dbReference type="ARBA" id="ARBA00023180"/>
    </source>
</evidence>
<evidence type="ECO:0000256" key="11">
    <source>
        <dbReference type="RuleBase" id="RU362059"/>
    </source>
</evidence>
<evidence type="ECO:0000256" key="1">
    <source>
        <dbReference type="ARBA" id="ARBA00004389"/>
    </source>
</evidence>
<dbReference type="Pfam" id="PF00201">
    <property type="entry name" value="UDPGT"/>
    <property type="match status" value="1"/>
</dbReference>
<dbReference type="FunFam" id="3.40.50.2000:FF:000021">
    <property type="entry name" value="UDP-glucuronosyltransferase"/>
    <property type="match status" value="1"/>
</dbReference>
<dbReference type="PANTHER" id="PTHR48043:SF161">
    <property type="entry name" value="UDP GLUCURONOSYLTRANSFERASE FAMILY 1 MEMBER A1"/>
    <property type="match status" value="1"/>
</dbReference>
<dbReference type="GO" id="GO:0005789">
    <property type="term" value="C:endoplasmic reticulum membrane"/>
    <property type="evidence" value="ECO:0007669"/>
    <property type="project" value="UniProtKB-SubCell"/>
</dbReference>
<keyword evidence="5 11" id="KW-0812">Transmembrane</keyword>
<evidence type="ECO:0000256" key="2">
    <source>
        <dbReference type="ARBA" id="ARBA00009995"/>
    </source>
</evidence>
<name>A0AAV6SYS4_SOLSE</name>
<comment type="caution">
    <text evidence="12">The sequence shown here is derived from an EMBL/GenBank/DDBJ whole genome shotgun (WGS) entry which is preliminary data.</text>
</comment>
<evidence type="ECO:0000313" key="13">
    <source>
        <dbReference type="Proteomes" id="UP000693946"/>
    </source>
</evidence>
<accession>A0AAV6SYS4</accession>
<evidence type="ECO:0000256" key="7">
    <source>
        <dbReference type="ARBA" id="ARBA00022989"/>
    </source>
</evidence>
<dbReference type="EC" id="2.4.1.17" evidence="11"/>
<keyword evidence="3 10" id="KW-0328">Glycosyltransferase</keyword>
<sequence>MNSRKWFPALKLVALLCCLSLQPVETGKVLVVPGHGSHWRSMKLLVKELTHRGHDMLVLVPGTNLIHDLEQFKTEIYPVEYTQGEVDGVVEELIDRIFLELPKFTSMLMTAQLFVNITHYAIRGCESLLNNQQLMSRLRETSFDLILTDPLDPCGSILARVFSIPTVYFLRGLPCLLEYSVNQCPSPPSFVPSLLSGNIDVMNFPERVKNVLLSVVDHFGCRLFLGHYDEMVSRYFGEDMTYKDLISHGDIWLLRNDFVFEWPRPVMPNMVFIGGINCAKSAPLPPDLSEFVDGSSDDGFIVFTLGSMVPKLPVEKAQQFLDVFGQIPQRVVWRYTGVPLLNVPENIKLMKWLPQNDLLAHSKAKLFITHGGSHGIYESICNAVPMLILPLFWDQEDNMLRMVTRGVAETLNIHDVTTDKLLAAVNKIIRDKSYKERIVELSHIHLDRPLQPMEQAVFWTEFVIRHKGAAHLRVAAHQLTWVQYHSLDIIGCLIVALMTALWVTLKCCLFCVCYKRGRAKTKSE</sequence>
<dbReference type="CDD" id="cd03784">
    <property type="entry name" value="GT1_Gtf-like"/>
    <property type="match status" value="1"/>
</dbReference>
<evidence type="ECO:0000256" key="5">
    <source>
        <dbReference type="ARBA" id="ARBA00022692"/>
    </source>
</evidence>
<feature type="transmembrane region" description="Helical" evidence="11">
    <location>
        <begin position="493"/>
        <end position="514"/>
    </location>
</feature>
<keyword evidence="7 11" id="KW-1133">Transmembrane helix</keyword>